<name>A0A929L1K4_9SPHI</name>
<dbReference type="EMBL" id="JADFFL010000012">
    <property type="protein sequence ID" value="MBE9664517.1"/>
    <property type="molecule type" value="Genomic_DNA"/>
</dbReference>
<organism evidence="1 2">
    <name type="scientific">Mucilaginibacter myungsuensis</name>
    <dbReference type="NCBI Taxonomy" id="649104"/>
    <lineage>
        <taxon>Bacteria</taxon>
        <taxon>Pseudomonadati</taxon>
        <taxon>Bacteroidota</taxon>
        <taxon>Sphingobacteriia</taxon>
        <taxon>Sphingobacteriales</taxon>
        <taxon>Sphingobacteriaceae</taxon>
        <taxon>Mucilaginibacter</taxon>
    </lineage>
</organism>
<evidence type="ECO:0000313" key="2">
    <source>
        <dbReference type="Proteomes" id="UP000622475"/>
    </source>
</evidence>
<accession>A0A929L1K4</accession>
<protein>
    <submittedName>
        <fullName evidence="1">Uncharacterized protein</fullName>
    </submittedName>
</protein>
<evidence type="ECO:0000313" key="1">
    <source>
        <dbReference type="EMBL" id="MBE9664517.1"/>
    </source>
</evidence>
<dbReference type="RefSeq" id="WP_194113897.1">
    <property type="nucleotide sequence ID" value="NZ_JADFFL010000012.1"/>
</dbReference>
<comment type="caution">
    <text evidence="1">The sequence shown here is derived from an EMBL/GenBank/DDBJ whole genome shotgun (WGS) entry which is preliminary data.</text>
</comment>
<sequence length="161" mass="17868">MTNTLSKKHFLPPAIAGAFVIASLFTCNKTEQDPCEGIINAQPLQAIELQFQDKQKRDLFNKNTPNFIDTAYIKGYNPAVQVIAAERNLGYPGKTTLVIPVGKSMTYYLKLSATDTDTLFTDMTSTRKNNCAFDTRLTAFKYNNTSHADSVGKVALYTIVK</sequence>
<gene>
    <name evidence="1" type="ORF">IRJ16_21735</name>
</gene>
<reference evidence="1" key="1">
    <citation type="submission" date="2020-10" db="EMBL/GenBank/DDBJ databases">
        <title>Mucilaginibacter mali sp. nov., isolated from rhizosphere soil of apple orchard.</title>
        <authorList>
            <person name="Lee J.-S."/>
            <person name="Kim H.S."/>
            <person name="Kim J.-S."/>
        </authorList>
    </citation>
    <scope>NUCLEOTIDE SEQUENCE</scope>
    <source>
        <strain evidence="1">KCTC 22746</strain>
    </source>
</reference>
<proteinExistence type="predicted"/>
<dbReference type="Proteomes" id="UP000622475">
    <property type="component" value="Unassembled WGS sequence"/>
</dbReference>
<dbReference type="AlphaFoldDB" id="A0A929L1K4"/>
<keyword evidence="2" id="KW-1185">Reference proteome</keyword>